<sequence length="106" mass="11654">MEGSMMSQGIVLSPPARPPCSHPRWSATRDAAGCLAQRRLTSMAARLGPRTLNQRLKARCTPWGSSGGWDNADVRLIAFVAPFAFCLKTATWNPLFVNEARLQIIK</sequence>
<protein>
    <submittedName>
        <fullName evidence="2">Uncharacterized protein</fullName>
    </submittedName>
</protein>
<evidence type="ECO:0000313" key="3">
    <source>
        <dbReference type="Proteomes" id="UP000314294"/>
    </source>
</evidence>
<name>A0A4Z2E0T3_9TELE</name>
<evidence type="ECO:0000256" key="1">
    <source>
        <dbReference type="SAM" id="MobiDB-lite"/>
    </source>
</evidence>
<gene>
    <name evidence="2" type="ORF">EYF80_067450</name>
</gene>
<dbReference type="Proteomes" id="UP000314294">
    <property type="component" value="Unassembled WGS sequence"/>
</dbReference>
<feature type="region of interest" description="Disordered" evidence="1">
    <location>
        <begin position="1"/>
        <end position="23"/>
    </location>
</feature>
<comment type="caution">
    <text evidence="2">The sequence shown here is derived from an EMBL/GenBank/DDBJ whole genome shotgun (WGS) entry which is preliminary data.</text>
</comment>
<evidence type="ECO:0000313" key="2">
    <source>
        <dbReference type="EMBL" id="TNN22436.1"/>
    </source>
</evidence>
<organism evidence="2 3">
    <name type="scientific">Liparis tanakae</name>
    <name type="common">Tanaka's snailfish</name>
    <dbReference type="NCBI Taxonomy" id="230148"/>
    <lineage>
        <taxon>Eukaryota</taxon>
        <taxon>Metazoa</taxon>
        <taxon>Chordata</taxon>
        <taxon>Craniata</taxon>
        <taxon>Vertebrata</taxon>
        <taxon>Euteleostomi</taxon>
        <taxon>Actinopterygii</taxon>
        <taxon>Neopterygii</taxon>
        <taxon>Teleostei</taxon>
        <taxon>Neoteleostei</taxon>
        <taxon>Acanthomorphata</taxon>
        <taxon>Eupercaria</taxon>
        <taxon>Perciformes</taxon>
        <taxon>Cottioidei</taxon>
        <taxon>Cottales</taxon>
        <taxon>Liparidae</taxon>
        <taxon>Liparis</taxon>
    </lineage>
</organism>
<accession>A0A4Z2E0T3</accession>
<keyword evidence="3" id="KW-1185">Reference proteome</keyword>
<dbReference type="AlphaFoldDB" id="A0A4Z2E0T3"/>
<proteinExistence type="predicted"/>
<reference evidence="2 3" key="1">
    <citation type="submission" date="2019-03" db="EMBL/GenBank/DDBJ databases">
        <title>First draft genome of Liparis tanakae, snailfish: a comprehensive survey of snailfish specific genes.</title>
        <authorList>
            <person name="Kim W."/>
            <person name="Song I."/>
            <person name="Jeong J.-H."/>
            <person name="Kim D."/>
            <person name="Kim S."/>
            <person name="Ryu S."/>
            <person name="Song J.Y."/>
            <person name="Lee S.K."/>
        </authorList>
    </citation>
    <scope>NUCLEOTIDE SEQUENCE [LARGE SCALE GENOMIC DNA]</scope>
    <source>
        <tissue evidence="2">Muscle</tissue>
    </source>
</reference>
<dbReference type="EMBL" id="SRLO01022478">
    <property type="protein sequence ID" value="TNN22436.1"/>
    <property type="molecule type" value="Genomic_DNA"/>
</dbReference>